<dbReference type="CDD" id="cd07036">
    <property type="entry name" value="TPP_PYR_E1-PDHc-beta_like"/>
    <property type="match status" value="1"/>
</dbReference>
<dbReference type="Pfam" id="PF02779">
    <property type="entry name" value="Transket_pyr"/>
    <property type="match status" value="1"/>
</dbReference>
<keyword evidence="2" id="KW-0560">Oxidoreductase</keyword>
<dbReference type="InterPro" id="IPR009014">
    <property type="entry name" value="Transketo_C/PFOR_II"/>
</dbReference>
<dbReference type="SUPFAM" id="SSF52922">
    <property type="entry name" value="TK C-terminal domain-like"/>
    <property type="match status" value="1"/>
</dbReference>
<comment type="caution">
    <text evidence="5">The sequence shown here is derived from an EMBL/GenBank/DDBJ whole genome shotgun (WGS) entry which is preliminary data.</text>
</comment>
<evidence type="ECO:0000313" key="6">
    <source>
        <dbReference type="Proteomes" id="UP000634308"/>
    </source>
</evidence>
<dbReference type="InterPro" id="IPR033248">
    <property type="entry name" value="Transketolase_C"/>
</dbReference>
<evidence type="ECO:0000259" key="4">
    <source>
        <dbReference type="SMART" id="SM00861"/>
    </source>
</evidence>
<dbReference type="SMART" id="SM00861">
    <property type="entry name" value="Transket_pyr"/>
    <property type="match status" value="1"/>
</dbReference>
<name>A0ABQ2RV22_9DEIO</name>
<dbReference type="PANTHER" id="PTHR43257:SF2">
    <property type="entry name" value="PYRUVATE DEHYDROGENASE E1 COMPONENT SUBUNIT BETA"/>
    <property type="match status" value="1"/>
</dbReference>
<feature type="domain" description="Transketolase-like pyrimidine-binding" evidence="4">
    <location>
        <begin position="17"/>
        <end position="192"/>
    </location>
</feature>
<organism evidence="5 6">
    <name type="scientific">Deinococcus seoulensis</name>
    <dbReference type="NCBI Taxonomy" id="1837379"/>
    <lineage>
        <taxon>Bacteria</taxon>
        <taxon>Thermotogati</taxon>
        <taxon>Deinococcota</taxon>
        <taxon>Deinococci</taxon>
        <taxon>Deinococcales</taxon>
        <taxon>Deinococcaceae</taxon>
        <taxon>Deinococcus</taxon>
    </lineage>
</organism>
<dbReference type="RefSeq" id="WP_189065015.1">
    <property type="nucleotide sequence ID" value="NZ_BMQM01000013.1"/>
</dbReference>
<protein>
    <submittedName>
        <fullName evidence="5">Pyruvate dehydrogenase E1 component subunit beta</fullName>
    </submittedName>
</protein>
<evidence type="ECO:0000256" key="1">
    <source>
        <dbReference type="ARBA" id="ARBA00001964"/>
    </source>
</evidence>
<dbReference type="InterPro" id="IPR005475">
    <property type="entry name" value="Transketolase-like_Pyr-bd"/>
</dbReference>
<keyword evidence="3" id="KW-0786">Thiamine pyrophosphate</keyword>
<sequence>MTAPTTHVPQPTTHKNMTMVAAINDALDIALAADDTVHIFGEDVGVMGGVFRATDGLQAKHGEGRVFDTPLAEAAIVGMGIGMGLAGLKPVAEIQFAGFLYPALDQILSHLGRYRHRTRSRYHLPMVIRAPYGGGVHTPEQHADSPEAILAHTPGVKVVIPSTPADAKSLLLSAINDPDPVFFFEPIKLYRSTKEDVPLGDVRIPLGKARLVTHGDDVTVICYGGMVEVAQKAAAAAHAAGIGVEVIDLRTLVPMDTDTILSSVTKTGRVVVVTEAPRTAGFHSEIAAIIAEEAIEHLRAPIVRVTGYDAPYPPFTAVEDVYRPNPVRVAKAIRQVMNY</sequence>
<evidence type="ECO:0000313" key="5">
    <source>
        <dbReference type="EMBL" id="GGR59663.1"/>
    </source>
</evidence>
<accession>A0ABQ2RV22</accession>
<dbReference type="Proteomes" id="UP000634308">
    <property type="component" value="Unassembled WGS sequence"/>
</dbReference>
<dbReference type="InterPro" id="IPR029061">
    <property type="entry name" value="THDP-binding"/>
</dbReference>
<dbReference type="PANTHER" id="PTHR43257">
    <property type="entry name" value="PYRUVATE DEHYDROGENASE E1 COMPONENT BETA SUBUNIT"/>
    <property type="match status" value="1"/>
</dbReference>
<evidence type="ECO:0000256" key="2">
    <source>
        <dbReference type="ARBA" id="ARBA00023002"/>
    </source>
</evidence>
<dbReference type="SUPFAM" id="SSF52518">
    <property type="entry name" value="Thiamin diphosphate-binding fold (THDP-binding)"/>
    <property type="match status" value="1"/>
</dbReference>
<gene>
    <name evidence="5" type="ORF">GCM10008959_21810</name>
</gene>
<dbReference type="EMBL" id="BMQM01000013">
    <property type="protein sequence ID" value="GGR59663.1"/>
    <property type="molecule type" value="Genomic_DNA"/>
</dbReference>
<dbReference type="Gene3D" id="3.40.50.970">
    <property type="match status" value="1"/>
</dbReference>
<reference evidence="6" key="1">
    <citation type="journal article" date="2019" name="Int. J. Syst. Evol. Microbiol.">
        <title>The Global Catalogue of Microorganisms (GCM) 10K type strain sequencing project: providing services to taxonomists for standard genome sequencing and annotation.</title>
        <authorList>
            <consortium name="The Broad Institute Genomics Platform"/>
            <consortium name="The Broad Institute Genome Sequencing Center for Infectious Disease"/>
            <person name="Wu L."/>
            <person name="Ma J."/>
        </authorList>
    </citation>
    <scope>NUCLEOTIDE SEQUENCE [LARGE SCALE GENOMIC DNA]</scope>
    <source>
        <strain evidence="6">JCM 31404</strain>
    </source>
</reference>
<proteinExistence type="predicted"/>
<dbReference type="Pfam" id="PF02780">
    <property type="entry name" value="Transketolase_C"/>
    <property type="match status" value="1"/>
</dbReference>
<dbReference type="Gene3D" id="3.40.50.920">
    <property type="match status" value="1"/>
</dbReference>
<keyword evidence="6" id="KW-1185">Reference proteome</keyword>
<keyword evidence="5" id="KW-0670">Pyruvate</keyword>
<evidence type="ECO:0000256" key="3">
    <source>
        <dbReference type="ARBA" id="ARBA00023052"/>
    </source>
</evidence>
<comment type="cofactor">
    <cofactor evidence="1">
        <name>thiamine diphosphate</name>
        <dbReference type="ChEBI" id="CHEBI:58937"/>
    </cofactor>
</comment>